<dbReference type="InterPro" id="IPR050272">
    <property type="entry name" value="Isochorismatase-like_hydrls"/>
</dbReference>
<feature type="domain" description="Isochorismatase-like" evidence="2">
    <location>
        <begin position="9"/>
        <end position="157"/>
    </location>
</feature>
<reference evidence="3" key="1">
    <citation type="submission" date="2010-06" db="EMBL/GenBank/DDBJ databases">
        <authorList>
            <person name="Muzny D."/>
            <person name="Qin X."/>
            <person name="Buhay C."/>
            <person name="Dugan-Rocha S."/>
            <person name="Ding Y."/>
            <person name="Chen G."/>
            <person name="Hawes A."/>
            <person name="Holder M."/>
            <person name="Jhangiani S."/>
            <person name="Johnson A."/>
            <person name="Khan Z."/>
            <person name="Li Z."/>
            <person name="Liu W."/>
            <person name="Liu X."/>
            <person name="Perez L."/>
            <person name="Shen H."/>
            <person name="Wang Q."/>
            <person name="Watt J."/>
            <person name="Xi L."/>
            <person name="Xin Y."/>
            <person name="Zhou J."/>
            <person name="Deng J."/>
            <person name="Jiang H."/>
            <person name="Liu Y."/>
            <person name="Qu J."/>
            <person name="Song X.-Z."/>
            <person name="Zhang L."/>
            <person name="Villasana D."/>
            <person name="Johnson A."/>
            <person name="Liu J."/>
            <person name="Liyanage D."/>
            <person name="Lorensuhewa L."/>
            <person name="Robinson T."/>
            <person name="Song A."/>
            <person name="Song B.-B."/>
            <person name="Dinh H."/>
            <person name="Thornton R."/>
            <person name="Coyle M."/>
            <person name="Francisco L."/>
            <person name="Jackson L."/>
            <person name="Javaid M."/>
            <person name="Korchina V."/>
            <person name="Kovar C."/>
            <person name="Mata R."/>
            <person name="Mathew T."/>
            <person name="Ngo R."/>
            <person name="Nguyen L."/>
            <person name="Nguyen N."/>
            <person name="Okwuonu G."/>
            <person name="Ongeri F."/>
            <person name="Pham C."/>
            <person name="Simmons D."/>
            <person name="Wilczek-Boney K."/>
            <person name="Hale W."/>
            <person name="Jakkamsetti A."/>
            <person name="Pham P."/>
            <person name="Ruth R."/>
            <person name="San Lucas F."/>
            <person name="Warren J."/>
            <person name="Zhang J."/>
            <person name="Zhao Z."/>
            <person name="Zhou C."/>
            <person name="Zhu D."/>
            <person name="Lee S."/>
            <person name="Bess C."/>
            <person name="Blankenburg K."/>
            <person name="Forbes L."/>
            <person name="Fu Q."/>
            <person name="Gubbala S."/>
            <person name="Hirani K."/>
            <person name="Jayaseelan J.C."/>
            <person name="Lara F."/>
            <person name="Munidasa M."/>
            <person name="Palculict T."/>
            <person name="Patil S."/>
            <person name="Pu L.-L."/>
            <person name="Saada N."/>
            <person name="Tang L."/>
            <person name="Weissenberger G."/>
            <person name="Zhu Y."/>
            <person name="Hemphill L."/>
            <person name="Shang Y."/>
            <person name="Youmans B."/>
            <person name="Ayvaz T."/>
            <person name="Ross M."/>
            <person name="Santibanez J."/>
            <person name="Aqrawi P."/>
            <person name="Gross S."/>
            <person name="Joshi V."/>
            <person name="Fowler G."/>
            <person name="Nazareth L."/>
            <person name="Reid J."/>
            <person name="Worley K."/>
            <person name="Petrosino J."/>
            <person name="Highlander S."/>
            <person name="Gibbs R."/>
        </authorList>
    </citation>
    <scope>NUCLEOTIDE SEQUENCE [LARGE SCALE GENOMIC DNA]</scope>
    <source>
        <strain evidence="3">ATCC 33030</strain>
    </source>
</reference>
<proteinExistence type="predicted"/>
<evidence type="ECO:0000256" key="1">
    <source>
        <dbReference type="ARBA" id="ARBA00022801"/>
    </source>
</evidence>
<evidence type="ECO:0000259" key="2">
    <source>
        <dbReference type="Pfam" id="PF00857"/>
    </source>
</evidence>
<evidence type="ECO:0000313" key="4">
    <source>
        <dbReference type="Proteomes" id="UP000004208"/>
    </source>
</evidence>
<dbReference type="InterPro" id="IPR036380">
    <property type="entry name" value="Isochorismatase-like_sf"/>
</dbReference>
<dbReference type="InterPro" id="IPR000868">
    <property type="entry name" value="Isochorismatase-like_dom"/>
</dbReference>
<dbReference type="PANTHER" id="PTHR43540">
    <property type="entry name" value="PEROXYUREIDOACRYLATE/UREIDOACRYLATE AMIDOHYDROLASE-RELATED"/>
    <property type="match status" value="1"/>
</dbReference>
<dbReference type="OrthoDB" id="9814140at2"/>
<dbReference type="Pfam" id="PF00857">
    <property type="entry name" value="Isochorismatase"/>
    <property type="match status" value="1"/>
</dbReference>
<dbReference type="Gene3D" id="3.40.50.850">
    <property type="entry name" value="Isochorismatase-like"/>
    <property type="match status" value="1"/>
</dbReference>
<comment type="caution">
    <text evidence="3">The sequence shown here is derived from an EMBL/GenBank/DDBJ whole genome shotgun (WGS) entry which is preliminary data.</text>
</comment>
<organism evidence="3 4">
    <name type="scientific">Corynebacterium genitalium ATCC 33030</name>
    <dbReference type="NCBI Taxonomy" id="585529"/>
    <lineage>
        <taxon>Bacteria</taxon>
        <taxon>Bacillati</taxon>
        <taxon>Actinomycetota</taxon>
        <taxon>Actinomycetes</taxon>
        <taxon>Mycobacteriales</taxon>
        <taxon>Corynebacteriaceae</taxon>
        <taxon>Corynebacterium</taxon>
    </lineage>
</organism>
<evidence type="ECO:0000313" key="3">
    <source>
        <dbReference type="EMBL" id="EFK54690.1"/>
    </source>
</evidence>
<dbReference type="AlphaFoldDB" id="D7WC61"/>
<dbReference type="CDD" id="cd00431">
    <property type="entry name" value="cysteine_hydrolases"/>
    <property type="match status" value="1"/>
</dbReference>
<dbReference type="EC" id="3.-.-.-" evidence="3"/>
<protein>
    <submittedName>
        <fullName evidence="3">Isochorismatase family protein</fullName>
        <ecNumber evidence="3">3.-.-.-</ecNumber>
    </submittedName>
</protein>
<sequence length="165" mass="17879">MPPQDSVDCLIVIDAQKWILDLCENQSVRSNLIRKIADTVDTARNHGTDVLWIQFRTMDDSDGGLLGKARLLSECGYRESDPIITKFGIDAFSDTSLDQELGARQTGRIALAGFSTAHAVLATASTAVRLGYEVIVYGSACSAPTKGEHEHALQQLSKIDSVTVL</sequence>
<dbReference type="Proteomes" id="UP000004208">
    <property type="component" value="Unassembled WGS sequence"/>
</dbReference>
<dbReference type="EMBL" id="ACLJ02000002">
    <property type="protein sequence ID" value="EFK54690.1"/>
    <property type="molecule type" value="Genomic_DNA"/>
</dbReference>
<dbReference type="PANTHER" id="PTHR43540:SF7">
    <property type="entry name" value="ISOCHORISMATASE FAMILY PROTEIN YECD"/>
    <property type="match status" value="1"/>
</dbReference>
<gene>
    <name evidence="3" type="ORF">HMPREF0291_11070</name>
</gene>
<keyword evidence="4" id="KW-1185">Reference proteome</keyword>
<dbReference type="STRING" id="585529.HMPREF0291_11070"/>
<accession>D7WC61</accession>
<dbReference type="HOGENOM" id="CLU_1608093_0_0_11"/>
<dbReference type="RefSeq" id="WP_005289128.1">
    <property type="nucleotide sequence ID" value="NZ_CM000961.1"/>
</dbReference>
<keyword evidence="1 3" id="KW-0378">Hydrolase</keyword>
<dbReference type="SUPFAM" id="SSF52499">
    <property type="entry name" value="Isochorismatase-like hydrolases"/>
    <property type="match status" value="1"/>
</dbReference>
<dbReference type="GO" id="GO:0016787">
    <property type="term" value="F:hydrolase activity"/>
    <property type="evidence" value="ECO:0007669"/>
    <property type="project" value="UniProtKB-KW"/>
</dbReference>
<name>D7WC61_9CORY</name>